<evidence type="ECO:0000313" key="3">
    <source>
        <dbReference type="Proteomes" id="UP001642464"/>
    </source>
</evidence>
<keyword evidence="3" id="KW-1185">Reference proteome</keyword>
<dbReference type="Proteomes" id="UP001642464">
    <property type="component" value="Unassembled WGS sequence"/>
</dbReference>
<accession>A0ABP0NSG9</accession>
<sequence>MVSRCCILIAVASTLGVPWALEQPASSLLQYHPDFQRMCRVFNIYRAFCWLGSYGHSCPKPSFIYSNYPFIQELYLPLPANKEWGAETSIKYVDGAGILRVSGGRDLKGTQHYPRLFGDAVAQLFHQHRQHIRENMKQIEQLDYEQTSEVNEQQLFKTRPPEPNTFIRSRHSLLSGKPKREFVKDS</sequence>
<reference evidence="2 3" key="1">
    <citation type="submission" date="2024-02" db="EMBL/GenBank/DDBJ databases">
        <authorList>
            <person name="Chen Y."/>
            <person name="Shah S."/>
            <person name="Dougan E. K."/>
            <person name="Thang M."/>
            <person name="Chan C."/>
        </authorList>
    </citation>
    <scope>NUCLEOTIDE SEQUENCE [LARGE SCALE GENOMIC DNA]</scope>
</reference>
<proteinExistence type="predicted"/>
<dbReference type="EMBL" id="CAXAMM010030113">
    <property type="protein sequence ID" value="CAK9065970.1"/>
    <property type="molecule type" value="Genomic_DNA"/>
</dbReference>
<evidence type="ECO:0000313" key="1">
    <source>
        <dbReference type="EMBL" id="CAK9065970.1"/>
    </source>
</evidence>
<organism evidence="2 3">
    <name type="scientific">Durusdinium trenchii</name>
    <dbReference type="NCBI Taxonomy" id="1381693"/>
    <lineage>
        <taxon>Eukaryota</taxon>
        <taxon>Sar</taxon>
        <taxon>Alveolata</taxon>
        <taxon>Dinophyceae</taxon>
        <taxon>Suessiales</taxon>
        <taxon>Symbiodiniaceae</taxon>
        <taxon>Durusdinium</taxon>
    </lineage>
</organism>
<protein>
    <submittedName>
        <fullName evidence="2">Uncharacterized protein</fullName>
    </submittedName>
</protein>
<evidence type="ECO:0000313" key="2">
    <source>
        <dbReference type="EMBL" id="CAK9066127.1"/>
    </source>
</evidence>
<gene>
    <name evidence="1" type="ORF">SCF082_LOCUS33664</name>
    <name evidence="2" type="ORF">SCF082_LOCUS33724</name>
</gene>
<comment type="caution">
    <text evidence="2">The sequence shown here is derived from an EMBL/GenBank/DDBJ whole genome shotgun (WGS) entry which is preliminary data.</text>
</comment>
<dbReference type="EMBL" id="CAXAMM010030224">
    <property type="protein sequence ID" value="CAK9066127.1"/>
    <property type="molecule type" value="Genomic_DNA"/>
</dbReference>
<name>A0ABP0NSG9_9DINO</name>